<keyword evidence="7 11" id="KW-0418">Kinase</keyword>
<dbReference type="OrthoDB" id="9778146at2"/>
<comment type="cofactor">
    <cofactor evidence="2 11">
        <name>Mg(2+)</name>
        <dbReference type="ChEBI" id="CHEBI:18420"/>
    </cofactor>
</comment>
<organism evidence="12 13">
    <name type="scientific">Paenibacillus piri</name>
    <dbReference type="NCBI Taxonomy" id="2547395"/>
    <lineage>
        <taxon>Bacteria</taxon>
        <taxon>Bacillati</taxon>
        <taxon>Bacillota</taxon>
        <taxon>Bacilli</taxon>
        <taxon>Bacillales</taxon>
        <taxon>Paenibacillaceae</taxon>
        <taxon>Paenibacillus</taxon>
    </lineage>
</organism>
<dbReference type="PIRSF" id="PIRSF000513">
    <property type="entry name" value="Thz_kinase"/>
    <property type="match status" value="1"/>
</dbReference>
<evidence type="ECO:0000256" key="5">
    <source>
        <dbReference type="ARBA" id="ARBA00022723"/>
    </source>
</evidence>
<comment type="similarity">
    <text evidence="11">Belongs to the Thz kinase family.</text>
</comment>
<dbReference type="EC" id="2.7.1.50" evidence="11"/>
<keyword evidence="13" id="KW-1185">Reference proteome</keyword>
<dbReference type="GO" id="GO:0009228">
    <property type="term" value="P:thiamine biosynthetic process"/>
    <property type="evidence" value="ECO:0007669"/>
    <property type="project" value="UniProtKB-KW"/>
</dbReference>
<sequence>MESSFKNNFDLQASTATLFIVSVHKYGTIFSVVKTRSVTKVELERLIACLDKVRAASPLVHNITNVVVTNFTANGLLALGASPVMAYAKQEAADMAAIAGALVLNIGTLNETEVEAMMLAGRSANRHGVPVIFDPVGAGATRYRTDTARAILKEVNVSVIRGNAAEIANVIGEAWEIKGVDAGQGSGDTVALAQQAAARLGCIVAVTGKTDVISDGAATYLVNNGDALLTRVTGTGCLLTSVIGAFAAVEPDKLLAATAALVYYGTAAQAAAKIKGQEGPGSFQVEFLNQLSHVTGEDIRQLASVNKL</sequence>
<feature type="binding site" evidence="11">
    <location>
        <position position="207"/>
    </location>
    <ligand>
        <name>ATP</name>
        <dbReference type="ChEBI" id="CHEBI:30616"/>
    </ligand>
</feature>
<dbReference type="GO" id="GO:0005524">
    <property type="term" value="F:ATP binding"/>
    <property type="evidence" value="ECO:0007669"/>
    <property type="project" value="UniProtKB-UniRule"/>
</dbReference>
<dbReference type="HAMAP" id="MF_00228">
    <property type="entry name" value="Thz_kinase"/>
    <property type="match status" value="1"/>
</dbReference>
<evidence type="ECO:0000256" key="1">
    <source>
        <dbReference type="ARBA" id="ARBA00001771"/>
    </source>
</evidence>
<evidence type="ECO:0000313" key="12">
    <source>
        <dbReference type="EMBL" id="TDG00554.1"/>
    </source>
</evidence>
<dbReference type="GO" id="GO:0000287">
    <property type="term" value="F:magnesium ion binding"/>
    <property type="evidence" value="ECO:0007669"/>
    <property type="project" value="UniProtKB-UniRule"/>
</dbReference>
<evidence type="ECO:0000256" key="4">
    <source>
        <dbReference type="ARBA" id="ARBA00022679"/>
    </source>
</evidence>
<dbReference type="UniPathway" id="UPA00060">
    <property type="reaction ID" value="UER00139"/>
</dbReference>
<dbReference type="NCBIfam" id="NF006830">
    <property type="entry name" value="PRK09355.1"/>
    <property type="match status" value="1"/>
</dbReference>
<evidence type="ECO:0000256" key="9">
    <source>
        <dbReference type="ARBA" id="ARBA00022842"/>
    </source>
</evidence>
<evidence type="ECO:0000256" key="7">
    <source>
        <dbReference type="ARBA" id="ARBA00022777"/>
    </source>
</evidence>
<evidence type="ECO:0000256" key="10">
    <source>
        <dbReference type="ARBA" id="ARBA00022977"/>
    </source>
</evidence>
<proteinExistence type="inferred from homology"/>
<dbReference type="InterPro" id="IPR000417">
    <property type="entry name" value="Hyethyz_kinase"/>
</dbReference>
<evidence type="ECO:0000256" key="11">
    <source>
        <dbReference type="HAMAP-Rule" id="MF_00228"/>
    </source>
</evidence>
<dbReference type="NCBIfam" id="TIGR00694">
    <property type="entry name" value="thiM"/>
    <property type="match status" value="1"/>
</dbReference>
<comment type="pathway">
    <text evidence="3 11">Cofactor biosynthesis; thiamine diphosphate biosynthesis; 4-methyl-5-(2-phosphoethyl)-thiazole from 5-(2-hydroxyethyl)-4-methylthiazole: step 1/1.</text>
</comment>
<accession>A0A4R5KX01</accession>
<gene>
    <name evidence="11 12" type="primary">thiM</name>
    <name evidence="12" type="ORF">E1757_02675</name>
</gene>
<comment type="catalytic activity">
    <reaction evidence="1 11">
        <text>5-(2-hydroxyethyl)-4-methylthiazole + ATP = 4-methyl-5-(2-phosphooxyethyl)-thiazole + ADP + H(+)</text>
        <dbReference type="Rhea" id="RHEA:24212"/>
        <dbReference type="ChEBI" id="CHEBI:15378"/>
        <dbReference type="ChEBI" id="CHEBI:17957"/>
        <dbReference type="ChEBI" id="CHEBI:30616"/>
        <dbReference type="ChEBI" id="CHEBI:58296"/>
        <dbReference type="ChEBI" id="CHEBI:456216"/>
        <dbReference type="EC" id="2.7.1.50"/>
    </reaction>
</comment>
<keyword evidence="4 11" id="KW-0808">Transferase</keyword>
<dbReference type="Gene3D" id="3.40.1190.20">
    <property type="match status" value="1"/>
</dbReference>
<dbReference type="Proteomes" id="UP000295636">
    <property type="component" value="Unassembled WGS sequence"/>
</dbReference>
<dbReference type="CDD" id="cd01170">
    <property type="entry name" value="THZ_kinase"/>
    <property type="match status" value="1"/>
</dbReference>
<keyword evidence="8 11" id="KW-0067">ATP-binding</keyword>
<dbReference type="InterPro" id="IPR029056">
    <property type="entry name" value="Ribokinase-like"/>
</dbReference>
<comment type="function">
    <text evidence="11">Catalyzes the phosphorylation of the hydroxyl group of 4-methyl-5-beta-hydroxyethylthiazole (THZ).</text>
</comment>
<keyword evidence="5 11" id="KW-0479">Metal-binding</keyword>
<evidence type="ECO:0000256" key="3">
    <source>
        <dbReference type="ARBA" id="ARBA00004868"/>
    </source>
</evidence>
<evidence type="ECO:0000256" key="8">
    <source>
        <dbReference type="ARBA" id="ARBA00022840"/>
    </source>
</evidence>
<evidence type="ECO:0000256" key="2">
    <source>
        <dbReference type="ARBA" id="ARBA00001946"/>
    </source>
</evidence>
<comment type="caution">
    <text evidence="12">The sequence shown here is derived from an EMBL/GenBank/DDBJ whole genome shotgun (WGS) entry which is preliminary data.</text>
</comment>
<dbReference type="EMBL" id="SMRT01000001">
    <property type="protein sequence ID" value="TDG00554.1"/>
    <property type="molecule type" value="Genomic_DNA"/>
</dbReference>
<reference evidence="12 13" key="1">
    <citation type="submission" date="2019-03" db="EMBL/GenBank/DDBJ databases">
        <title>This is whole genome sequence of Paenibacillus sp MS74 strain.</title>
        <authorList>
            <person name="Trinh H.N."/>
        </authorList>
    </citation>
    <scope>NUCLEOTIDE SEQUENCE [LARGE SCALE GENOMIC DNA]</scope>
    <source>
        <strain evidence="12 13">MS74</strain>
    </source>
</reference>
<protein>
    <recommendedName>
        <fullName evidence="11">Hydroxyethylthiazole kinase</fullName>
        <ecNumber evidence="11">2.7.1.50</ecNumber>
    </recommendedName>
    <alternativeName>
        <fullName evidence="11">4-methyl-5-beta-hydroxyethylthiazole kinase</fullName>
        <shortName evidence="11">TH kinase</shortName>
        <shortName evidence="11">Thz kinase</shortName>
    </alternativeName>
</protein>
<evidence type="ECO:0000256" key="6">
    <source>
        <dbReference type="ARBA" id="ARBA00022741"/>
    </source>
</evidence>
<feature type="binding site" evidence="11">
    <location>
        <position position="161"/>
    </location>
    <ligand>
        <name>ATP</name>
        <dbReference type="ChEBI" id="CHEBI:30616"/>
    </ligand>
</feature>
<dbReference type="Pfam" id="PF02110">
    <property type="entry name" value="HK"/>
    <property type="match status" value="1"/>
</dbReference>
<dbReference type="SUPFAM" id="SSF53613">
    <property type="entry name" value="Ribokinase-like"/>
    <property type="match status" value="1"/>
</dbReference>
<keyword evidence="10 11" id="KW-0784">Thiamine biosynthesis</keyword>
<dbReference type="AlphaFoldDB" id="A0A4R5KX01"/>
<feature type="binding site" evidence="11">
    <location>
        <position position="85"/>
    </location>
    <ligand>
        <name>substrate</name>
    </ligand>
</feature>
<keyword evidence="9 11" id="KW-0460">Magnesium</keyword>
<dbReference type="PRINTS" id="PR01099">
    <property type="entry name" value="HYETHTZKNASE"/>
</dbReference>
<keyword evidence="6 11" id="KW-0547">Nucleotide-binding</keyword>
<feature type="binding site" evidence="11">
    <location>
        <position position="234"/>
    </location>
    <ligand>
        <name>substrate</name>
    </ligand>
</feature>
<name>A0A4R5KX01_9BACL</name>
<dbReference type="GO" id="GO:0009229">
    <property type="term" value="P:thiamine diphosphate biosynthetic process"/>
    <property type="evidence" value="ECO:0007669"/>
    <property type="project" value="UniProtKB-UniRule"/>
</dbReference>
<evidence type="ECO:0000313" key="13">
    <source>
        <dbReference type="Proteomes" id="UP000295636"/>
    </source>
</evidence>
<dbReference type="GO" id="GO:0004417">
    <property type="term" value="F:hydroxyethylthiazole kinase activity"/>
    <property type="evidence" value="ECO:0007669"/>
    <property type="project" value="UniProtKB-UniRule"/>
</dbReference>